<comment type="caution">
    <text evidence="2">The sequence shown here is derived from an EMBL/GenBank/DDBJ whole genome shotgun (WGS) entry which is preliminary data.</text>
</comment>
<keyword evidence="1" id="KW-0175">Coiled coil</keyword>
<organism evidence="2 3">
    <name type="scientific">Rhizobium ruizarguesonis</name>
    <dbReference type="NCBI Taxonomy" id="2081791"/>
    <lineage>
        <taxon>Bacteria</taxon>
        <taxon>Pseudomonadati</taxon>
        <taxon>Pseudomonadota</taxon>
        <taxon>Alphaproteobacteria</taxon>
        <taxon>Hyphomicrobiales</taxon>
        <taxon>Rhizobiaceae</taxon>
        <taxon>Rhizobium/Agrobacterium group</taxon>
        <taxon>Rhizobium</taxon>
    </lineage>
</organism>
<name>A0AAE8U118_9HYPH</name>
<gene>
    <name evidence="2" type="ORF">ELG94_04595</name>
</gene>
<dbReference type="EMBL" id="SIKX01000001">
    <property type="protein sequence ID" value="TBF17694.1"/>
    <property type="molecule type" value="Genomic_DNA"/>
</dbReference>
<dbReference type="Proteomes" id="UP000291892">
    <property type="component" value="Unassembled WGS sequence"/>
</dbReference>
<evidence type="ECO:0000256" key="1">
    <source>
        <dbReference type="SAM" id="Coils"/>
    </source>
</evidence>
<proteinExistence type="predicted"/>
<dbReference type="AlphaFoldDB" id="A0AAE8U118"/>
<feature type="coiled-coil region" evidence="1">
    <location>
        <begin position="98"/>
        <end position="129"/>
    </location>
</feature>
<sequence length="194" mass="21068">MTEGGRAFRQKRCRRSRRHGRSAVAEVGFALPRQKSILTFDRTGAKLELHSVRYEVFDLPALVGHTAQLSHAGEIMAVAVSAAGAAFQRLAKNRIPGRLATQEQLDELNADMERMADRLADALSALTDASWWLNNENLFTSEDAYELIVGGGKHCDASSSRRRGAAASTSCAGAALYRQAVAHPPEISPWPIPA</sequence>
<evidence type="ECO:0000313" key="3">
    <source>
        <dbReference type="Proteomes" id="UP000291892"/>
    </source>
</evidence>
<protein>
    <submittedName>
        <fullName evidence="2">Uncharacterized protein</fullName>
    </submittedName>
</protein>
<accession>A0AAE8U118</accession>
<dbReference type="RefSeq" id="WP_130771881.1">
    <property type="nucleotide sequence ID" value="NZ_SIKX01000001.1"/>
</dbReference>
<evidence type="ECO:0000313" key="2">
    <source>
        <dbReference type="EMBL" id="TBF17694.1"/>
    </source>
</evidence>
<reference evidence="2 3" key="1">
    <citation type="submission" date="2019-02" db="EMBL/GenBank/DDBJ databases">
        <title>The genomic architecture of introgression among sibling species of bacteria.</title>
        <authorList>
            <person name="Cavassim M.I.A."/>
            <person name="Moeskjaer S."/>
            <person name="Moslemi C."/>
            <person name="Fields B."/>
            <person name="Bachmann A."/>
            <person name="Vilhjalmsson B."/>
            <person name="Schierup M.H."/>
            <person name="Young J.P.W."/>
            <person name="Andersen S.U."/>
        </authorList>
    </citation>
    <scope>NUCLEOTIDE SEQUENCE [LARGE SCALE GENOMIC DNA]</scope>
    <source>
        <strain evidence="2 3">SM42</strain>
    </source>
</reference>